<name>A0AAW9NF22_9BACI</name>
<protein>
    <submittedName>
        <fullName evidence="2">FAD-dependent oxidoreductase</fullName>
    </submittedName>
</protein>
<dbReference type="Pfam" id="PF01266">
    <property type="entry name" value="DAO"/>
    <property type="match status" value="1"/>
</dbReference>
<dbReference type="InterPro" id="IPR036188">
    <property type="entry name" value="FAD/NAD-bd_sf"/>
</dbReference>
<keyword evidence="3" id="KW-1185">Reference proteome</keyword>
<organism evidence="2 3">
    <name type="scientific">Peribacillus castrilensis</name>
    <dbReference type="NCBI Taxonomy" id="2897690"/>
    <lineage>
        <taxon>Bacteria</taxon>
        <taxon>Bacillati</taxon>
        <taxon>Bacillota</taxon>
        <taxon>Bacilli</taxon>
        <taxon>Bacillales</taxon>
        <taxon>Bacillaceae</taxon>
        <taxon>Peribacillus</taxon>
    </lineage>
</organism>
<dbReference type="RefSeq" id="WP_367408135.1">
    <property type="nucleotide sequence ID" value="NZ_JARNBH010000036.1"/>
</dbReference>
<sequence>MISKSLNYASNPIDVPMLKEECRNLKTRNFPVEYYTKKEINRKFSFPKAGALVPDNDAEINPYKHVHLLIEKAVSKGVRVYAKTKINGKILIENQTQLFTEPGHTVHAQTLLFATGYEAQEEVKDKNAVILSSYAIATNQIADQAKWHDNMMIWETARPYMQEKLLTIELSLVALMNRPVIWRKGIQ</sequence>
<feature type="domain" description="FAD dependent oxidoreductase" evidence="1">
    <location>
        <begin position="5"/>
        <end position="145"/>
    </location>
</feature>
<dbReference type="Gene3D" id="3.30.9.10">
    <property type="entry name" value="D-Amino Acid Oxidase, subunit A, domain 2"/>
    <property type="match status" value="1"/>
</dbReference>
<evidence type="ECO:0000313" key="3">
    <source>
        <dbReference type="Proteomes" id="UP001307168"/>
    </source>
</evidence>
<evidence type="ECO:0000313" key="2">
    <source>
        <dbReference type="EMBL" id="MEC0276419.1"/>
    </source>
</evidence>
<accession>A0AAW9NF22</accession>
<dbReference type="Gene3D" id="3.50.50.60">
    <property type="entry name" value="FAD/NAD(P)-binding domain"/>
    <property type="match status" value="1"/>
</dbReference>
<evidence type="ECO:0000259" key="1">
    <source>
        <dbReference type="Pfam" id="PF01266"/>
    </source>
</evidence>
<comment type="caution">
    <text evidence="2">The sequence shown here is derived from an EMBL/GenBank/DDBJ whole genome shotgun (WGS) entry which is preliminary data.</text>
</comment>
<proteinExistence type="predicted"/>
<dbReference type="EMBL" id="JARNBH010000036">
    <property type="protein sequence ID" value="MEC0276419.1"/>
    <property type="molecule type" value="Genomic_DNA"/>
</dbReference>
<gene>
    <name evidence="2" type="ORF">P4706_25745</name>
</gene>
<dbReference type="SUPFAM" id="SSF51905">
    <property type="entry name" value="FAD/NAD(P)-binding domain"/>
    <property type="match status" value="1"/>
</dbReference>
<dbReference type="Proteomes" id="UP001307168">
    <property type="component" value="Unassembled WGS sequence"/>
</dbReference>
<dbReference type="AlphaFoldDB" id="A0AAW9NF22"/>
<reference evidence="2 3" key="1">
    <citation type="submission" date="2023-03" db="EMBL/GenBank/DDBJ databases">
        <title>Bacillus Genome Sequencing.</title>
        <authorList>
            <person name="Dunlap C."/>
        </authorList>
    </citation>
    <scope>NUCLEOTIDE SEQUENCE [LARGE SCALE GENOMIC DNA]</scope>
    <source>
        <strain evidence="2 3">B-41290</strain>
    </source>
</reference>
<dbReference type="InterPro" id="IPR006076">
    <property type="entry name" value="FAD-dep_OxRdtase"/>
</dbReference>